<dbReference type="SUPFAM" id="SSF51735">
    <property type="entry name" value="NAD(P)-binding Rossmann-fold domains"/>
    <property type="match status" value="1"/>
</dbReference>
<dbReference type="InterPro" id="IPR036291">
    <property type="entry name" value="NAD(P)-bd_dom_sf"/>
</dbReference>
<proteinExistence type="predicted"/>
<name>A0A8S5QK55_9CAUD</name>
<sequence>MNVLITGTSSGIGNATAIKFLNNGYTVLGIDRLSMPSNLTRYSNYIHYTFDISKKLPDIEAPINILINNAGTQ</sequence>
<dbReference type="PRINTS" id="PR00081">
    <property type="entry name" value="GDHRDH"/>
</dbReference>
<dbReference type="Pfam" id="PF00106">
    <property type="entry name" value="adh_short"/>
    <property type="match status" value="1"/>
</dbReference>
<reference evidence="1" key="1">
    <citation type="journal article" date="2021" name="Proc. Natl. Acad. Sci. U.S.A.">
        <title>A Catalog of Tens of Thousands of Viruses from Human Metagenomes Reveals Hidden Associations with Chronic Diseases.</title>
        <authorList>
            <person name="Tisza M.J."/>
            <person name="Buck C.B."/>
        </authorList>
    </citation>
    <scope>NUCLEOTIDE SEQUENCE</scope>
    <source>
        <strain evidence="1">CtiOl67</strain>
    </source>
</reference>
<accession>A0A8S5QK55</accession>
<dbReference type="EMBL" id="BK015666">
    <property type="protein sequence ID" value="DAE18932.1"/>
    <property type="molecule type" value="Genomic_DNA"/>
</dbReference>
<organism evidence="1">
    <name type="scientific">Siphoviridae sp. ctiOl67</name>
    <dbReference type="NCBI Taxonomy" id="2825622"/>
    <lineage>
        <taxon>Viruses</taxon>
        <taxon>Duplodnaviria</taxon>
        <taxon>Heunggongvirae</taxon>
        <taxon>Uroviricota</taxon>
        <taxon>Caudoviricetes</taxon>
    </lineage>
</organism>
<protein>
    <submittedName>
        <fullName evidence="1">Short-chain alcohol dehydrogenase</fullName>
    </submittedName>
</protein>
<dbReference type="Gene3D" id="3.40.50.720">
    <property type="entry name" value="NAD(P)-binding Rossmann-like Domain"/>
    <property type="match status" value="1"/>
</dbReference>
<dbReference type="InterPro" id="IPR002347">
    <property type="entry name" value="SDR_fam"/>
</dbReference>
<evidence type="ECO:0000313" key="1">
    <source>
        <dbReference type="EMBL" id="DAE18932.1"/>
    </source>
</evidence>